<protein>
    <recommendedName>
        <fullName evidence="7">MADS-box domain-containing protein</fullName>
    </recommendedName>
</protein>
<feature type="non-terminal residue" evidence="8">
    <location>
        <position position="1"/>
    </location>
</feature>
<accession>A0ABS8RKR1</accession>
<dbReference type="Proteomes" id="UP000823775">
    <property type="component" value="Unassembled WGS sequence"/>
</dbReference>
<evidence type="ECO:0000256" key="4">
    <source>
        <dbReference type="ARBA" id="ARBA00023163"/>
    </source>
</evidence>
<keyword evidence="2" id="KW-0805">Transcription regulation</keyword>
<evidence type="ECO:0000313" key="9">
    <source>
        <dbReference type="Proteomes" id="UP000823775"/>
    </source>
</evidence>
<dbReference type="Gene3D" id="3.40.1810.10">
    <property type="entry name" value="Transcription factor, MADS-box"/>
    <property type="match status" value="1"/>
</dbReference>
<evidence type="ECO:0000259" key="7">
    <source>
        <dbReference type="PROSITE" id="PS50066"/>
    </source>
</evidence>
<reference evidence="8 9" key="1">
    <citation type="journal article" date="2021" name="BMC Genomics">
        <title>Datura genome reveals duplications of psychoactive alkaloid biosynthetic genes and high mutation rate following tissue culture.</title>
        <authorList>
            <person name="Rajewski A."/>
            <person name="Carter-House D."/>
            <person name="Stajich J."/>
            <person name="Litt A."/>
        </authorList>
    </citation>
    <scope>NUCLEOTIDE SEQUENCE [LARGE SCALE GENOMIC DNA]</scope>
    <source>
        <strain evidence="8">AR-01</strain>
    </source>
</reference>
<evidence type="ECO:0000256" key="1">
    <source>
        <dbReference type="ARBA" id="ARBA00004123"/>
    </source>
</evidence>
<comment type="subcellular location">
    <subcellularLocation>
        <location evidence="1">Nucleus</location>
    </subcellularLocation>
</comment>
<evidence type="ECO:0000256" key="3">
    <source>
        <dbReference type="ARBA" id="ARBA00023125"/>
    </source>
</evidence>
<proteinExistence type="predicted"/>
<dbReference type="PRINTS" id="PR00404">
    <property type="entry name" value="MADSDOMAIN"/>
</dbReference>
<dbReference type="EMBL" id="JACEIK010000035">
    <property type="protein sequence ID" value="MCD7447409.1"/>
    <property type="molecule type" value="Genomic_DNA"/>
</dbReference>
<dbReference type="SUPFAM" id="SSF55455">
    <property type="entry name" value="SRF-like"/>
    <property type="match status" value="1"/>
</dbReference>
<keyword evidence="5" id="KW-0539">Nucleus</keyword>
<evidence type="ECO:0000256" key="6">
    <source>
        <dbReference type="SAM" id="Coils"/>
    </source>
</evidence>
<feature type="coiled-coil region" evidence="6">
    <location>
        <begin position="35"/>
        <end position="69"/>
    </location>
</feature>
<organism evidence="8 9">
    <name type="scientific">Datura stramonium</name>
    <name type="common">Jimsonweed</name>
    <name type="synonym">Common thornapple</name>
    <dbReference type="NCBI Taxonomy" id="4076"/>
    <lineage>
        <taxon>Eukaryota</taxon>
        <taxon>Viridiplantae</taxon>
        <taxon>Streptophyta</taxon>
        <taxon>Embryophyta</taxon>
        <taxon>Tracheophyta</taxon>
        <taxon>Spermatophyta</taxon>
        <taxon>Magnoliopsida</taxon>
        <taxon>eudicotyledons</taxon>
        <taxon>Gunneridae</taxon>
        <taxon>Pentapetalae</taxon>
        <taxon>asterids</taxon>
        <taxon>lamiids</taxon>
        <taxon>Solanales</taxon>
        <taxon>Solanaceae</taxon>
        <taxon>Solanoideae</taxon>
        <taxon>Datureae</taxon>
        <taxon>Datura</taxon>
    </lineage>
</organism>
<sequence>IYLKREDSIVKKANELAILCDTDVALLMFTPNGQVTGYSSERKAHEEKLNKLNQTLSEAREERFNENNDFFLGAAGITNLSGEYRSKPKSFYMPIVPYEFYGTDTTIKNYLEESPSSVFSRTVCRNQQGMNVVRKAVDLMEH</sequence>
<name>A0ABS8RKR1_DATST</name>
<dbReference type="PROSITE" id="PS50066">
    <property type="entry name" value="MADS_BOX_2"/>
    <property type="match status" value="1"/>
</dbReference>
<keyword evidence="4" id="KW-0804">Transcription</keyword>
<keyword evidence="3" id="KW-0238">DNA-binding</keyword>
<dbReference type="SMART" id="SM00432">
    <property type="entry name" value="MADS"/>
    <property type="match status" value="1"/>
</dbReference>
<dbReference type="InterPro" id="IPR002100">
    <property type="entry name" value="TF_MADSbox"/>
</dbReference>
<gene>
    <name evidence="8" type="ORF">HAX54_028481</name>
</gene>
<evidence type="ECO:0000256" key="5">
    <source>
        <dbReference type="ARBA" id="ARBA00023242"/>
    </source>
</evidence>
<keyword evidence="9" id="KW-1185">Reference proteome</keyword>
<comment type="caution">
    <text evidence="8">The sequence shown here is derived from an EMBL/GenBank/DDBJ whole genome shotgun (WGS) entry which is preliminary data.</text>
</comment>
<dbReference type="Pfam" id="PF00319">
    <property type="entry name" value="SRF-TF"/>
    <property type="match status" value="1"/>
</dbReference>
<feature type="domain" description="MADS-box" evidence="7">
    <location>
        <begin position="1"/>
        <end position="42"/>
    </location>
</feature>
<dbReference type="InterPro" id="IPR036879">
    <property type="entry name" value="TF_MADSbox_sf"/>
</dbReference>
<evidence type="ECO:0000256" key="2">
    <source>
        <dbReference type="ARBA" id="ARBA00023015"/>
    </source>
</evidence>
<evidence type="ECO:0000313" key="8">
    <source>
        <dbReference type="EMBL" id="MCD7447409.1"/>
    </source>
</evidence>
<keyword evidence="6" id="KW-0175">Coiled coil</keyword>